<evidence type="ECO:0000256" key="1">
    <source>
        <dbReference type="SAM" id="Phobius"/>
    </source>
</evidence>
<gene>
    <name evidence="2" type="ORF">GCM10007981_12980</name>
</gene>
<proteinExistence type="predicted"/>
<evidence type="ECO:0000313" key="3">
    <source>
        <dbReference type="Proteomes" id="UP000610960"/>
    </source>
</evidence>
<protein>
    <submittedName>
        <fullName evidence="2">Uncharacterized protein</fullName>
    </submittedName>
</protein>
<feature type="transmembrane region" description="Helical" evidence="1">
    <location>
        <begin position="92"/>
        <end position="112"/>
    </location>
</feature>
<name>A0A830GWG4_9CREN</name>
<reference evidence="2" key="2">
    <citation type="submission" date="2020-09" db="EMBL/GenBank/DDBJ databases">
        <authorList>
            <person name="Sun Q."/>
            <person name="Ohkuma M."/>
        </authorList>
    </citation>
    <scope>NUCLEOTIDE SEQUENCE</scope>
    <source>
        <strain evidence="2">JCM 10088</strain>
    </source>
</reference>
<keyword evidence="1" id="KW-0472">Membrane</keyword>
<keyword evidence="1" id="KW-1133">Transmembrane helix</keyword>
<keyword evidence="1" id="KW-0812">Transmembrane</keyword>
<feature type="transmembrane region" description="Helical" evidence="1">
    <location>
        <begin position="319"/>
        <end position="340"/>
    </location>
</feature>
<organism evidence="2 3">
    <name type="scientific">Thermocladium modestius</name>
    <dbReference type="NCBI Taxonomy" id="62609"/>
    <lineage>
        <taxon>Archaea</taxon>
        <taxon>Thermoproteota</taxon>
        <taxon>Thermoprotei</taxon>
        <taxon>Thermoproteales</taxon>
        <taxon>Thermoproteaceae</taxon>
        <taxon>Thermocladium</taxon>
    </lineage>
</organism>
<sequence length="341" mass="37317">MRFKELIDYSIFVLMAPLVGVSGAIKVIDDGEWTKMEELMPMEGGGHGFRTELYRAAVNYERAGTGADNSFEFLYNALRNYLDRRRKEAGDALTSTLMTAVGLSIAMILTMLLGGPALLLPLAMAGMLPLIHYFQVEEVKYDYSIPLAAGAIAGVAAFILLRGYAYPLIIASTAFTIAYAPQLRREYLFPGMVRSKIMNSFNELMWSPNPPRPPGDTMIGAELGRLFDVASSMGAPLFLSKVNRVVYDMLSWMDENRRSLIIYGLMIPIPYMLLCVTVRVLMVSVVPTAGPFPIFPSLGSSRGMLTVDGIITSILTGKAVHSIGVGVILIPLFIAIQLLVA</sequence>
<dbReference type="OrthoDB" id="28473at2157"/>
<dbReference type="Proteomes" id="UP000610960">
    <property type="component" value="Unassembled WGS sequence"/>
</dbReference>
<accession>A0A830GWG4</accession>
<feature type="transmembrane region" description="Helical" evidence="1">
    <location>
        <begin position="143"/>
        <end position="160"/>
    </location>
</feature>
<feature type="transmembrane region" description="Helical" evidence="1">
    <location>
        <begin position="260"/>
        <end position="282"/>
    </location>
</feature>
<reference evidence="2" key="1">
    <citation type="journal article" date="2014" name="Int. J. Syst. Evol. Microbiol.">
        <title>Complete genome sequence of Corynebacterium casei LMG S-19264T (=DSM 44701T), isolated from a smear-ripened cheese.</title>
        <authorList>
            <consortium name="US DOE Joint Genome Institute (JGI-PGF)"/>
            <person name="Walter F."/>
            <person name="Albersmeier A."/>
            <person name="Kalinowski J."/>
            <person name="Ruckert C."/>
        </authorList>
    </citation>
    <scope>NUCLEOTIDE SEQUENCE</scope>
    <source>
        <strain evidence="2">JCM 10088</strain>
    </source>
</reference>
<dbReference type="EMBL" id="BMNL01000003">
    <property type="protein sequence ID" value="GGP21382.1"/>
    <property type="molecule type" value="Genomic_DNA"/>
</dbReference>
<dbReference type="RefSeq" id="WP_188596616.1">
    <property type="nucleotide sequence ID" value="NZ_BMNL01000003.1"/>
</dbReference>
<dbReference type="AlphaFoldDB" id="A0A830GWG4"/>
<comment type="caution">
    <text evidence="2">The sequence shown here is derived from an EMBL/GenBank/DDBJ whole genome shotgun (WGS) entry which is preliminary data.</text>
</comment>
<evidence type="ECO:0000313" key="2">
    <source>
        <dbReference type="EMBL" id="GGP21382.1"/>
    </source>
</evidence>
<keyword evidence="3" id="KW-1185">Reference proteome</keyword>